<dbReference type="InterPro" id="IPR038726">
    <property type="entry name" value="PDDEXK_AddAB-type"/>
</dbReference>
<evidence type="ECO:0000313" key="3">
    <source>
        <dbReference type="Proteomes" id="UP000240880"/>
    </source>
</evidence>
<dbReference type="Proteomes" id="UP000240880">
    <property type="component" value="Unassembled WGS sequence"/>
</dbReference>
<feature type="domain" description="PD-(D/E)XK endonuclease-like" evidence="1">
    <location>
        <begin position="92"/>
        <end position="249"/>
    </location>
</feature>
<evidence type="ECO:0000259" key="1">
    <source>
        <dbReference type="Pfam" id="PF12705"/>
    </source>
</evidence>
<dbReference type="InterPro" id="IPR051827">
    <property type="entry name" value="Cas4_exonuclease"/>
</dbReference>
<dbReference type="PANTHER" id="PTHR36531:SF2">
    <property type="entry name" value="CRISPR-ASSOCIATED EXONUCLEASE CAS4"/>
    <property type="match status" value="1"/>
</dbReference>
<organism evidence="2 3">
    <name type="scientific">Candidatus Marsarchaeota G1 archaeon OSP_D</name>
    <dbReference type="NCBI Taxonomy" id="1978155"/>
    <lineage>
        <taxon>Archaea</taxon>
        <taxon>Candidatus Marsarchaeota</taxon>
        <taxon>Candidatus Marsarchaeota group 1</taxon>
    </lineage>
</organism>
<proteinExistence type="predicted"/>
<sequence>MGALWLVQTFNERSIFDVEALLKEYLLEEDAEKNVKHPRRIGVYWPSQVWDCLRKVYYEYTLKEPATEETIRFGALGNVLHEYVARILKSVSEKYGGYTVQNEVEVKIEHPNLDGVTISGRVDDLILIEWSKEKDAPKHSKILIEVKTLAKLSSKENHNLPRFEHICQLNTYLSLYPDAQGILLYISRSNLDTRVFTLEFDKQLYEKTLKRVEEVHRYLSSGVLPPAEAKISKNERWRCMHCQYAEVCKSS</sequence>
<dbReference type="Gene3D" id="3.90.320.10">
    <property type="match status" value="1"/>
</dbReference>
<comment type="caution">
    <text evidence="2">The sequence shown here is derived from an EMBL/GenBank/DDBJ whole genome shotgun (WGS) entry which is preliminary data.</text>
</comment>
<name>A0A2R6A815_9ARCH</name>
<evidence type="ECO:0000313" key="2">
    <source>
        <dbReference type="EMBL" id="PSN82602.1"/>
    </source>
</evidence>
<dbReference type="PANTHER" id="PTHR36531">
    <property type="entry name" value="CRISPR-ASSOCIATED EXONUCLEASE CAS4"/>
    <property type="match status" value="1"/>
</dbReference>
<protein>
    <recommendedName>
        <fullName evidence="1">PD-(D/E)XK endonuclease-like domain-containing protein</fullName>
    </recommendedName>
</protein>
<dbReference type="AlphaFoldDB" id="A0A2R6A815"/>
<dbReference type="InterPro" id="IPR011604">
    <property type="entry name" value="PDDEXK-like_dom_sf"/>
</dbReference>
<accession>A0A2R6A815</accession>
<dbReference type="EMBL" id="NEXC01000063">
    <property type="protein sequence ID" value="PSN82602.1"/>
    <property type="molecule type" value="Genomic_DNA"/>
</dbReference>
<reference evidence="2 3" key="1">
    <citation type="submission" date="2017-04" db="EMBL/GenBank/DDBJ databases">
        <title>Novel microbial lineages endemic to geothermal iron-oxide mats fill important gaps in the evolutionary history of Archaea.</title>
        <authorList>
            <person name="Jay Z.J."/>
            <person name="Beam J.P."/>
            <person name="Dlakic M."/>
            <person name="Rusch D.B."/>
            <person name="Kozubal M.A."/>
            <person name="Inskeep W.P."/>
        </authorList>
    </citation>
    <scope>NUCLEOTIDE SEQUENCE [LARGE SCALE GENOMIC DNA]</scope>
    <source>
        <strain evidence="2">OSP_D</strain>
    </source>
</reference>
<gene>
    <name evidence="2" type="ORF">B9Q01_07575</name>
</gene>
<dbReference type="Pfam" id="PF12705">
    <property type="entry name" value="PDDEXK_1"/>
    <property type="match status" value="1"/>
</dbReference>